<dbReference type="AlphaFoldDB" id="A0A1X7VQ41"/>
<accession>A0A1X7VQ41</accession>
<dbReference type="KEGG" id="aqu:100636900"/>
<name>A0A1X7VQ41_AMPQE</name>
<dbReference type="EnsemblMetazoa" id="Aqu2.1.41543_001">
    <property type="protein sequence ID" value="Aqu2.1.41543_001"/>
    <property type="gene ID" value="Aqu2.1.41543"/>
</dbReference>
<sequence length="185" mass="21242">MSDTRDDDFQDFCSQIFQAYFNLASQIENDSDTCIAERGGGGKTKDDKESSASSAHQELAQGLLDHQPQEQLTVAVPPYLPEELRDNPEHITQDKLLELYDINSSVDEVESGSLSTIDIITLHLRSYRNVLDVQLSDVSGLRERLYGYFNSIFTRLMEKCFRDRINNDAVARRLHQELRERQGRR</sequence>
<dbReference type="InParanoid" id="A0A1X7VQ41"/>
<protein>
    <submittedName>
        <fullName evidence="2">Uncharacterized protein</fullName>
    </submittedName>
</protein>
<reference evidence="3" key="1">
    <citation type="journal article" date="2010" name="Nature">
        <title>The Amphimedon queenslandica genome and the evolution of animal complexity.</title>
        <authorList>
            <person name="Srivastava M."/>
            <person name="Simakov O."/>
            <person name="Chapman J."/>
            <person name="Fahey B."/>
            <person name="Gauthier M.E."/>
            <person name="Mitros T."/>
            <person name="Richards G.S."/>
            <person name="Conaco C."/>
            <person name="Dacre M."/>
            <person name="Hellsten U."/>
            <person name="Larroux C."/>
            <person name="Putnam N.H."/>
            <person name="Stanke M."/>
            <person name="Adamska M."/>
            <person name="Darling A."/>
            <person name="Degnan S.M."/>
            <person name="Oakley T.H."/>
            <person name="Plachetzki D.C."/>
            <person name="Zhai Y."/>
            <person name="Adamski M."/>
            <person name="Calcino A."/>
            <person name="Cummins S.F."/>
            <person name="Goodstein D.M."/>
            <person name="Harris C."/>
            <person name="Jackson D.J."/>
            <person name="Leys S.P."/>
            <person name="Shu S."/>
            <person name="Woodcroft B.J."/>
            <person name="Vervoort M."/>
            <person name="Kosik K.S."/>
            <person name="Manning G."/>
            <person name="Degnan B.M."/>
            <person name="Rokhsar D.S."/>
        </authorList>
    </citation>
    <scope>NUCLEOTIDE SEQUENCE [LARGE SCALE GENOMIC DNA]</scope>
</reference>
<evidence type="ECO:0000313" key="3">
    <source>
        <dbReference type="Proteomes" id="UP000007879"/>
    </source>
</evidence>
<evidence type="ECO:0000256" key="1">
    <source>
        <dbReference type="SAM" id="MobiDB-lite"/>
    </source>
</evidence>
<feature type="region of interest" description="Disordered" evidence="1">
    <location>
        <begin position="34"/>
        <end position="57"/>
    </location>
</feature>
<proteinExistence type="predicted"/>
<reference evidence="2" key="2">
    <citation type="submission" date="2017-05" db="UniProtKB">
        <authorList>
            <consortium name="EnsemblMetazoa"/>
        </authorList>
    </citation>
    <scope>IDENTIFICATION</scope>
</reference>
<organism evidence="2">
    <name type="scientific">Amphimedon queenslandica</name>
    <name type="common">Sponge</name>
    <dbReference type="NCBI Taxonomy" id="400682"/>
    <lineage>
        <taxon>Eukaryota</taxon>
        <taxon>Metazoa</taxon>
        <taxon>Porifera</taxon>
        <taxon>Demospongiae</taxon>
        <taxon>Heteroscleromorpha</taxon>
        <taxon>Haplosclerida</taxon>
        <taxon>Niphatidae</taxon>
        <taxon>Amphimedon</taxon>
    </lineage>
</organism>
<evidence type="ECO:0000313" key="2">
    <source>
        <dbReference type="EnsemblMetazoa" id="Aqu2.1.41543_001"/>
    </source>
</evidence>
<gene>
    <name evidence="2" type="primary">100636900</name>
</gene>
<dbReference type="EnsemblMetazoa" id="XM_003383380.3">
    <property type="protein sequence ID" value="XP_003383428.2"/>
    <property type="gene ID" value="LOC100636900"/>
</dbReference>
<keyword evidence="3" id="KW-1185">Reference proteome</keyword>
<dbReference type="Proteomes" id="UP000007879">
    <property type="component" value="Unassembled WGS sequence"/>
</dbReference>